<keyword evidence="3 5" id="KW-1133">Transmembrane helix</keyword>
<dbReference type="EMBL" id="KZ305030">
    <property type="protein sequence ID" value="PIA48751.1"/>
    <property type="molecule type" value="Genomic_DNA"/>
</dbReference>
<reference evidence="7 8" key="1">
    <citation type="submission" date="2017-09" db="EMBL/GenBank/DDBJ databases">
        <title>WGS assembly of Aquilegia coerulea Goldsmith.</title>
        <authorList>
            <person name="Hodges S."/>
            <person name="Kramer E."/>
            <person name="Nordborg M."/>
            <person name="Tomkins J."/>
            <person name="Borevitz J."/>
            <person name="Derieg N."/>
            <person name="Yan J."/>
            <person name="Mihaltcheva S."/>
            <person name="Hayes R.D."/>
            <person name="Rokhsar D."/>
        </authorList>
    </citation>
    <scope>NUCLEOTIDE SEQUENCE [LARGE SCALE GENOMIC DNA]</scope>
    <source>
        <strain evidence="8">cv. Goldsmith</strain>
    </source>
</reference>
<evidence type="ECO:0000259" key="6">
    <source>
        <dbReference type="Pfam" id="PF03168"/>
    </source>
</evidence>
<gene>
    <name evidence="7" type="ORF">AQUCO_01300003v1</name>
</gene>
<dbReference type="OrthoDB" id="1920039at2759"/>
<dbReference type="AlphaFoldDB" id="A0A2G5DZ59"/>
<dbReference type="PANTHER" id="PTHR31415:SF20">
    <property type="entry name" value="NDR1_HIN1-LIKE PROTEIN 26"/>
    <property type="match status" value="1"/>
</dbReference>
<proteinExistence type="predicted"/>
<dbReference type="PANTHER" id="PTHR31415">
    <property type="entry name" value="OS05G0367900 PROTEIN"/>
    <property type="match status" value="1"/>
</dbReference>
<organism evidence="7 8">
    <name type="scientific">Aquilegia coerulea</name>
    <name type="common">Rocky mountain columbine</name>
    <dbReference type="NCBI Taxonomy" id="218851"/>
    <lineage>
        <taxon>Eukaryota</taxon>
        <taxon>Viridiplantae</taxon>
        <taxon>Streptophyta</taxon>
        <taxon>Embryophyta</taxon>
        <taxon>Tracheophyta</taxon>
        <taxon>Spermatophyta</taxon>
        <taxon>Magnoliopsida</taxon>
        <taxon>Ranunculales</taxon>
        <taxon>Ranunculaceae</taxon>
        <taxon>Thalictroideae</taxon>
        <taxon>Aquilegia</taxon>
    </lineage>
</organism>
<evidence type="ECO:0000256" key="2">
    <source>
        <dbReference type="ARBA" id="ARBA00022692"/>
    </source>
</evidence>
<dbReference type="InParanoid" id="A0A2G5DZ59"/>
<accession>A0A2G5DZ59</accession>
<evidence type="ECO:0000313" key="7">
    <source>
        <dbReference type="EMBL" id="PIA48751.1"/>
    </source>
</evidence>
<feature type="domain" description="Late embryogenesis abundant protein LEA-2 subgroup" evidence="6">
    <location>
        <begin position="102"/>
        <end position="205"/>
    </location>
</feature>
<evidence type="ECO:0000256" key="5">
    <source>
        <dbReference type="SAM" id="Phobius"/>
    </source>
</evidence>
<keyword evidence="8" id="KW-1185">Reference proteome</keyword>
<dbReference type="GO" id="GO:0098542">
    <property type="term" value="P:defense response to other organism"/>
    <property type="evidence" value="ECO:0007669"/>
    <property type="project" value="InterPro"/>
</dbReference>
<keyword evidence="2 5" id="KW-0812">Transmembrane</keyword>
<protein>
    <recommendedName>
        <fullName evidence="6">Late embryogenesis abundant protein LEA-2 subgroup domain-containing protein</fullName>
    </recommendedName>
</protein>
<evidence type="ECO:0000256" key="4">
    <source>
        <dbReference type="ARBA" id="ARBA00023136"/>
    </source>
</evidence>
<dbReference type="InterPro" id="IPR044839">
    <property type="entry name" value="NDR1-like"/>
</dbReference>
<evidence type="ECO:0000256" key="1">
    <source>
        <dbReference type="ARBA" id="ARBA00004167"/>
    </source>
</evidence>
<keyword evidence="4 5" id="KW-0472">Membrane</keyword>
<dbReference type="Pfam" id="PF03168">
    <property type="entry name" value="LEA_2"/>
    <property type="match status" value="1"/>
</dbReference>
<dbReference type="GO" id="GO:0009506">
    <property type="term" value="C:plasmodesma"/>
    <property type="evidence" value="ECO:0007669"/>
    <property type="project" value="TreeGrafter"/>
</dbReference>
<feature type="transmembrane region" description="Helical" evidence="5">
    <location>
        <begin position="28"/>
        <end position="50"/>
    </location>
</feature>
<dbReference type="Proteomes" id="UP000230069">
    <property type="component" value="Unassembled WGS sequence"/>
</dbReference>
<name>A0A2G5DZ59_AQUCA</name>
<dbReference type="GO" id="GO:0005886">
    <property type="term" value="C:plasma membrane"/>
    <property type="evidence" value="ECO:0007669"/>
    <property type="project" value="TreeGrafter"/>
</dbReference>
<evidence type="ECO:0000313" key="8">
    <source>
        <dbReference type="Proteomes" id="UP000230069"/>
    </source>
</evidence>
<sequence>MSEFIVKSPKHCAKQGFNLNNWLNHKKLWYALFTFLISLVSLIFLVYLLLHPAKPEFYLREANLYQLNLSSAAAAGDDQDQDQYQYHHLLMIKSSVQITLVSKNPNQKVGVYYDQLQLYASYKGQQITMEASLPPFYQGHQDNNILNALLNAGSKGLPVASSFGYEVSRDQMEAGTLILSVKVNGRLRWKVGTWVSSRYHFNVDCVIVMAFPPAANSSLLVSASSGPLSSTKVTHCSTDV</sequence>
<dbReference type="FunCoup" id="A0A2G5DZ59">
    <property type="interactions" value="38"/>
</dbReference>
<dbReference type="InterPro" id="IPR004864">
    <property type="entry name" value="LEA_2"/>
</dbReference>
<comment type="subcellular location">
    <subcellularLocation>
        <location evidence="1">Membrane</location>
        <topology evidence="1">Single-pass membrane protein</topology>
    </subcellularLocation>
</comment>
<dbReference type="STRING" id="218851.A0A2G5DZ59"/>
<evidence type="ECO:0000256" key="3">
    <source>
        <dbReference type="ARBA" id="ARBA00022989"/>
    </source>
</evidence>